<dbReference type="InterPro" id="IPR023298">
    <property type="entry name" value="ATPase_P-typ_TM_dom_sf"/>
</dbReference>
<keyword evidence="2 8" id="KW-0812">Transmembrane</keyword>
<dbReference type="InterPro" id="IPR036412">
    <property type="entry name" value="HAD-like_sf"/>
</dbReference>
<keyword evidence="6 8" id="KW-1133">Transmembrane helix</keyword>
<evidence type="ECO:0000256" key="4">
    <source>
        <dbReference type="ARBA" id="ARBA00022840"/>
    </source>
</evidence>
<dbReference type="Proteomes" id="UP001315967">
    <property type="component" value="Chromosome"/>
</dbReference>
<dbReference type="Gene3D" id="3.40.1110.10">
    <property type="entry name" value="Calcium-transporting ATPase, cytoplasmic domain N"/>
    <property type="match status" value="1"/>
</dbReference>
<protein>
    <submittedName>
        <fullName evidence="10">HAD-IC family P-type ATPase</fullName>
    </submittedName>
</protein>
<dbReference type="Pfam" id="PF13246">
    <property type="entry name" value="Cation_ATPase"/>
    <property type="match status" value="1"/>
</dbReference>
<dbReference type="InterPro" id="IPR004014">
    <property type="entry name" value="ATPase_P-typ_cation-transptr_N"/>
</dbReference>
<proteinExistence type="predicted"/>
<dbReference type="SFLD" id="SFLDF00027">
    <property type="entry name" value="p-type_atpase"/>
    <property type="match status" value="1"/>
</dbReference>
<dbReference type="InterPro" id="IPR018303">
    <property type="entry name" value="ATPase_P-typ_P_site"/>
</dbReference>
<dbReference type="SFLD" id="SFLDG00002">
    <property type="entry name" value="C1.7:_P-type_atpase_like"/>
    <property type="match status" value="1"/>
</dbReference>
<feature type="transmembrane region" description="Helical" evidence="8">
    <location>
        <begin position="706"/>
        <end position="730"/>
    </location>
</feature>
<dbReference type="Pfam" id="PF00122">
    <property type="entry name" value="E1-E2_ATPase"/>
    <property type="match status" value="1"/>
</dbReference>
<reference evidence="10 11" key="1">
    <citation type="submission" date="2022-08" db="EMBL/GenBank/DDBJ databases">
        <title>Aerococcaceae sp. nov isolated from spoiled eye mask.</title>
        <authorList>
            <person name="Zhou G."/>
            <person name="Xie X.-B."/>
            <person name="Shi Q.-S."/>
            <person name="Wang Y.-S."/>
            <person name="Wen X."/>
            <person name="Peng H."/>
            <person name="Yang X.-J."/>
            <person name="Tao H.-B."/>
            <person name="Huang X.-M."/>
        </authorList>
    </citation>
    <scope>NUCLEOTIDE SEQUENCE [LARGE SCALE GENOMIC DNA]</scope>
    <source>
        <strain evidence="11">DM20194951</strain>
    </source>
</reference>
<dbReference type="InterPro" id="IPR044492">
    <property type="entry name" value="P_typ_ATPase_HD_dom"/>
</dbReference>
<dbReference type="Pfam" id="PF00690">
    <property type="entry name" value="Cation_ATPase_N"/>
    <property type="match status" value="1"/>
</dbReference>
<evidence type="ECO:0000256" key="6">
    <source>
        <dbReference type="ARBA" id="ARBA00022989"/>
    </source>
</evidence>
<feature type="transmembrane region" description="Helical" evidence="8">
    <location>
        <begin position="779"/>
        <end position="801"/>
    </location>
</feature>
<dbReference type="PRINTS" id="PR00119">
    <property type="entry name" value="CATATPASE"/>
</dbReference>
<dbReference type="InterPro" id="IPR059000">
    <property type="entry name" value="ATPase_P-type_domA"/>
</dbReference>
<dbReference type="PROSITE" id="PS00154">
    <property type="entry name" value="ATPASE_E1_E2"/>
    <property type="match status" value="1"/>
</dbReference>
<keyword evidence="11" id="KW-1185">Reference proteome</keyword>
<gene>
    <name evidence="10" type="ORF">NRE15_12030</name>
</gene>
<keyword evidence="5" id="KW-1278">Translocase</keyword>
<evidence type="ECO:0000313" key="10">
    <source>
        <dbReference type="EMBL" id="UUX33618.1"/>
    </source>
</evidence>
<feature type="transmembrane region" description="Helical" evidence="8">
    <location>
        <begin position="879"/>
        <end position="899"/>
    </location>
</feature>
<feature type="transmembrane region" description="Helical" evidence="8">
    <location>
        <begin position="57"/>
        <end position="75"/>
    </location>
</feature>
<evidence type="ECO:0000259" key="9">
    <source>
        <dbReference type="SMART" id="SM00831"/>
    </source>
</evidence>
<evidence type="ECO:0000313" key="11">
    <source>
        <dbReference type="Proteomes" id="UP001315967"/>
    </source>
</evidence>
<dbReference type="SUPFAM" id="SSF81665">
    <property type="entry name" value="Calcium ATPase, transmembrane domain M"/>
    <property type="match status" value="1"/>
</dbReference>
<sequence>MVLIYQKKLDDVIEELDTSVEAGLTQAEVDRRLEEYGLNELEQAEQKTAWEIFLENLNNIIVYLLGAAAVLSVMMGDWIEAIAVLIAVALSVFTGFFVELRAQKSVDSLQDMVTTQTKVLRDGETEEIDSNELVPGDIMELEEGDAISADGRLIEVNNLAVIESALTGESEPVEKDPEVTYEAEEAVGDRLNMIYSGTAVTRGTAKAVVTGTGMDTEVGRISEMLDREEDSQTPLDKELDKLGKFLIMAAVFAAALVVIIGLFNGQAWTEIIHIAVILAVAAIPEAMPAVSTITLSRGMNRMAEHKALVKTLSAVETLGSTSVIASDKTGTLTENQMMVSAIVLADDEKFDVSGKGYYPEGEITQGDHVFDLSYEDYGEYEEGSLEQKLLTFILDGFLANNAKLKKVDADEAGDAFEIMGDPTDGALLVLAKKINLSRGELEEDGWELQEELPFDSDRKFMAVYYNGDKQRVIVKGAPDVLFERYLHEEDREYWEAKNEELAAEGMRVLAVASLDATAVDEGLGEADLEVIVDEYAEAIKIEGLAGIIDPPRDDVKGSIKQTQAAGIKVLMITGDHPKTASVIAQAIGLNHAENTMTGKEIDALHENEAGFLEKVKETAVFARVSPENKLQIIDVLRADNQIVAMTGDGVNDAPALNGADIGVAMGIRGTEVAKESADMILTDDRFSTIVEAVREGRIIFANIKKYVSFLFSCNMVEIMTVLLSIIFLMPMPLQPLHILFLNLVIDIGPAMALAMEPAEEDVMKEKPRDPNSGLVNRNFMTRIIISGIIIGIAAFAMFLIFERSQGDLAYAQTATFTFMAVAQLFHVLNVRKFGKFGLDKSLFDNKWLVIMVLVSVGLQLLAVYLPFMNSVLGTVPLRGITWLMILAGAVVTTGIVYLVKRLSGVHSSSE</sequence>
<dbReference type="SFLD" id="SFLDS00003">
    <property type="entry name" value="Haloacid_Dehalogenase"/>
    <property type="match status" value="1"/>
</dbReference>
<feature type="transmembrane region" description="Helical" evidence="8">
    <location>
        <begin position="271"/>
        <end position="295"/>
    </location>
</feature>
<dbReference type="InterPro" id="IPR023299">
    <property type="entry name" value="ATPase_P-typ_cyto_dom_N"/>
</dbReference>
<dbReference type="InterPro" id="IPR008250">
    <property type="entry name" value="ATPase_P-typ_transduc_dom_A_sf"/>
</dbReference>
<feature type="transmembrane region" description="Helical" evidence="8">
    <location>
        <begin position="847"/>
        <end position="867"/>
    </location>
</feature>
<name>A0ABY5P5B4_9LACT</name>
<organism evidence="10 11">
    <name type="scientific">Fundicoccus culcitae</name>
    <dbReference type="NCBI Taxonomy" id="2969821"/>
    <lineage>
        <taxon>Bacteria</taxon>
        <taxon>Bacillati</taxon>
        <taxon>Bacillota</taxon>
        <taxon>Bacilli</taxon>
        <taxon>Lactobacillales</taxon>
        <taxon>Aerococcaceae</taxon>
        <taxon>Fundicoccus</taxon>
    </lineage>
</organism>
<evidence type="ECO:0000256" key="3">
    <source>
        <dbReference type="ARBA" id="ARBA00022741"/>
    </source>
</evidence>
<dbReference type="Pfam" id="PF00689">
    <property type="entry name" value="Cation_ATPase_C"/>
    <property type="match status" value="1"/>
</dbReference>
<feature type="domain" description="Cation-transporting P-type ATPase N-terminal" evidence="9">
    <location>
        <begin position="3"/>
        <end position="77"/>
    </location>
</feature>
<dbReference type="SUPFAM" id="SSF56784">
    <property type="entry name" value="HAD-like"/>
    <property type="match status" value="1"/>
</dbReference>
<dbReference type="Gene3D" id="3.40.50.1000">
    <property type="entry name" value="HAD superfamily/HAD-like"/>
    <property type="match status" value="1"/>
</dbReference>
<evidence type="ECO:0000256" key="8">
    <source>
        <dbReference type="SAM" id="Phobius"/>
    </source>
</evidence>
<dbReference type="PANTHER" id="PTHR42861">
    <property type="entry name" value="CALCIUM-TRANSPORTING ATPASE"/>
    <property type="match status" value="1"/>
</dbReference>
<dbReference type="InterPro" id="IPR023214">
    <property type="entry name" value="HAD_sf"/>
</dbReference>
<accession>A0ABY5P5B4</accession>
<keyword evidence="4" id="KW-0067">ATP-binding</keyword>
<dbReference type="Gene3D" id="1.20.1110.10">
    <property type="entry name" value="Calcium-transporting ATPase, transmembrane domain"/>
    <property type="match status" value="1"/>
</dbReference>
<comment type="subcellular location">
    <subcellularLocation>
        <location evidence="1">Membrane</location>
        <topology evidence="1">Multi-pass membrane protein</topology>
    </subcellularLocation>
</comment>
<feature type="transmembrane region" description="Helical" evidence="8">
    <location>
        <begin position="245"/>
        <end position="265"/>
    </location>
</feature>
<dbReference type="SMART" id="SM00831">
    <property type="entry name" value="Cation_ATPase_N"/>
    <property type="match status" value="1"/>
</dbReference>
<keyword evidence="7 8" id="KW-0472">Membrane</keyword>
<evidence type="ECO:0000256" key="1">
    <source>
        <dbReference type="ARBA" id="ARBA00004141"/>
    </source>
</evidence>
<dbReference type="NCBIfam" id="TIGR01494">
    <property type="entry name" value="ATPase_P-type"/>
    <property type="match status" value="2"/>
</dbReference>
<dbReference type="InterPro" id="IPR001757">
    <property type="entry name" value="P_typ_ATPase"/>
</dbReference>
<dbReference type="SUPFAM" id="SSF81653">
    <property type="entry name" value="Calcium ATPase, transduction domain A"/>
    <property type="match status" value="1"/>
</dbReference>
<feature type="transmembrane region" description="Helical" evidence="8">
    <location>
        <begin position="81"/>
        <end position="100"/>
    </location>
</feature>
<dbReference type="Gene3D" id="2.70.150.10">
    <property type="entry name" value="Calcium-transporting ATPase, cytoplasmic transduction domain A"/>
    <property type="match status" value="1"/>
</dbReference>
<evidence type="ECO:0000256" key="2">
    <source>
        <dbReference type="ARBA" id="ARBA00022692"/>
    </source>
</evidence>
<feature type="transmembrane region" description="Helical" evidence="8">
    <location>
        <begin position="807"/>
        <end position="827"/>
    </location>
</feature>
<dbReference type="RefSeq" id="WP_313793122.1">
    <property type="nucleotide sequence ID" value="NZ_CP102453.1"/>
</dbReference>
<dbReference type="EMBL" id="CP102453">
    <property type="protein sequence ID" value="UUX33618.1"/>
    <property type="molecule type" value="Genomic_DNA"/>
</dbReference>
<dbReference type="PRINTS" id="PR00120">
    <property type="entry name" value="HATPASE"/>
</dbReference>
<dbReference type="SUPFAM" id="SSF81660">
    <property type="entry name" value="Metal cation-transporting ATPase, ATP-binding domain N"/>
    <property type="match status" value="1"/>
</dbReference>
<dbReference type="InterPro" id="IPR006068">
    <property type="entry name" value="ATPase_P-typ_cation-transptr_C"/>
</dbReference>
<evidence type="ECO:0000256" key="5">
    <source>
        <dbReference type="ARBA" id="ARBA00022967"/>
    </source>
</evidence>
<keyword evidence="3" id="KW-0547">Nucleotide-binding</keyword>
<evidence type="ECO:0000256" key="7">
    <source>
        <dbReference type="ARBA" id="ARBA00023136"/>
    </source>
</evidence>